<dbReference type="InterPro" id="IPR013102">
    <property type="entry name" value="PYNP_C"/>
</dbReference>
<dbReference type="SUPFAM" id="SSF47648">
    <property type="entry name" value="Nucleoside phosphorylase/phosphoribosyltransferase N-terminal domain"/>
    <property type="match status" value="1"/>
</dbReference>
<dbReference type="InterPro" id="IPR035902">
    <property type="entry name" value="Nuc_phospho_transferase"/>
</dbReference>
<evidence type="ECO:0000256" key="2">
    <source>
        <dbReference type="ARBA" id="ARBA00011738"/>
    </source>
</evidence>
<dbReference type="Pfam" id="PF02885">
    <property type="entry name" value="Glycos_trans_3N"/>
    <property type="match status" value="1"/>
</dbReference>
<dbReference type="PIRSF" id="PIRSF000478">
    <property type="entry name" value="TP_PyNP"/>
    <property type="match status" value="1"/>
</dbReference>
<comment type="function">
    <text evidence="5">Catalyzes the reversible phosphorolysis of thymidine. The produced molecules are then utilized as carbon and energy sources or in the rescue of pyrimidine bases for nucleotide synthesis.</text>
</comment>
<comment type="caution">
    <text evidence="7">The sequence shown here is derived from an EMBL/GenBank/DDBJ whole genome shotgun (WGS) entry which is preliminary data.</text>
</comment>
<dbReference type="NCBIfam" id="TIGR02644">
    <property type="entry name" value="Y_phosphoryl"/>
    <property type="match status" value="1"/>
</dbReference>
<dbReference type="PANTHER" id="PTHR10515">
    <property type="entry name" value="THYMIDINE PHOSPHORYLASE"/>
    <property type="match status" value="1"/>
</dbReference>
<dbReference type="EMBL" id="JAWDGP010003786">
    <property type="protein sequence ID" value="KAK3770741.1"/>
    <property type="molecule type" value="Genomic_DNA"/>
</dbReference>
<dbReference type="AlphaFoldDB" id="A0AAE0ZL28"/>
<dbReference type="GO" id="GO:0009032">
    <property type="term" value="F:thymidine phosphorylase activity"/>
    <property type="evidence" value="ECO:0007669"/>
    <property type="project" value="UniProtKB-UniRule"/>
</dbReference>
<evidence type="ECO:0000256" key="4">
    <source>
        <dbReference type="ARBA" id="ARBA00022679"/>
    </source>
</evidence>
<evidence type="ECO:0000259" key="6">
    <source>
        <dbReference type="SMART" id="SM00941"/>
    </source>
</evidence>
<dbReference type="InterPro" id="IPR000312">
    <property type="entry name" value="Glycosyl_Trfase_fam3"/>
</dbReference>
<dbReference type="PROSITE" id="PS00647">
    <property type="entry name" value="THYMID_PHOSPHORYLASE"/>
    <property type="match status" value="1"/>
</dbReference>
<dbReference type="InterPro" id="IPR036320">
    <property type="entry name" value="Glycosyl_Trfase_fam3_N_dom_sf"/>
</dbReference>
<dbReference type="InterPro" id="IPR017459">
    <property type="entry name" value="Glycosyl_Trfase_fam3_N_dom"/>
</dbReference>
<name>A0AAE0ZL28_9GAST</name>
<dbReference type="Gene3D" id="3.40.1030.10">
    <property type="entry name" value="Nucleoside phosphorylase/phosphoribosyltransferase catalytic domain"/>
    <property type="match status" value="1"/>
</dbReference>
<dbReference type="Proteomes" id="UP001283361">
    <property type="component" value="Unassembled WGS sequence"/>
</dbReference>
<dbReference type="Gene3D" id="3.90.1170.30">
    <property type="entry name" value="Pyrimidine nucleoside phosphorylase-like, C-terminal domain"/>
    <property type="match status" value="1"/>
</dbReference>
<dbReference type="InterPro" id="IPR017872">
    <property type="entry name" value="Pyrmidine_PPase_CS"/>
</dbReference>
<accession>A0AAE0ZL28</accession>
<dbReference type="FunFam" id="3.40.1030.10:FF:000003">
    <property type="entry name" value="Pyrimidine-nucleoside phosphorylase"/>
    <property type="match status" value="1"/>
</dbReference>
<dbReference type="InterPro" id="IPR018090">
    <property type="entry name" value="Pyrmidine_PPas_bac/euk"/>
</dbReference>
<comment type="catalytic activity">
    <reaction evidence="5">
        <text>thymidine + phosphate = 2-deoxy-alpha-D-ribose 1-phosphate + thymine</text>
        <dbReference type="Rhea" id="RHEA:16037"/>
        <dbReference type="ChEBI" id="CHEBI:17748"/>
        <dbReference type="ChEBI" id="CHEBI:17821"/>
        <dbReference type="ChEBI" id="CHEBI:43474"/>
        <dbReference type="ChEBI" id="CHEBI:57259"/>
        <dbReference type="EC" id="2.4.2.4"/>
    </reaction>
</comment>
<reference evidence="7" key="1">
    <citation type="journal article" date="2023" name="G3 (Bethesda)">
        <title>A reference genome for the long-term kleptoplast-retaining sea slug Elysia crispata morphotype clarki.</title>
        <authorList>
            <person name="Eastman K.E."/>
            <person name="Pendleton A.L."/>
            <person name="Shaikh M.A."/>
            <person name="Suttiyut T."/>
            <person name="Ogas R."/>
            <person name="Tomko P."/>
            <person name="Gavelis G."/>
            <person name="Widhalm J.R."/>
            <person name="Wisecaver J.H."/>
        </authorList>
    </citation>
    <scope>NUCLEOTIDE SEQUENCE</scope>
    <source>
        <strain evidence="7">ECLA1</strain>
    </source>
</reference>
<evidence type="ECO:0000256" key="1">
    <source>
        <dbReference type="ARBA" id="ARBA00006915"/>
    </source>
</evidence>
<dbReference type="PANTHER" id="PTHR10515:SF0">
    <property type="entry name" value="THYMIDINE PHOSPHORYLASE"/>
    <property type="match status" value="1"/>
</dbReference>
<comment type="similarity">
    <text evidence="1 5">Belongs to the thymidine/pyrimidine-nucleoside phosphorylase family.</text>
</comment>
<keyword evidence="3 5" id="KW-0328">Glycosyltransferase</keyword>
<comment type="subunit">
    <text evidence="2 5">Homodimer.</text>
</comment>
<evidence type="ECO:0000313" key="7">
    <source>
        <dbReference type="EMBL" id="KAK3770741.1"/>
    </source>
</evidence>
<dbReference type="NCBIfam" id="NF004490">
    <property type="entry name" value="PRK05820.1"/>
    <property type="match status" value="1"/>
</dbReference>
<organism evidence="7 8">
    <name type="scientific">Elysia crispata</name>
    <name type="common">lettuce slug</name>
    <dbReference type="NCBI Taxonomy" id="231223"/>
    <lineage>
        <taxon>Eukaryota</taxon>
        <taxon>Metazoa</taxon>
        <taxon>Spiralia</taxon>
        <taxon>Lophotrochozoa</taxon>
        <taxon>Mollusca</taxon>
        <taxon>Gastropoda</taxon>
        <taxon>Heterobranchia</taxon>
        <taxon>Euthyneura</taxon>
        <taxon>Panpulmonata</taxon>
        <taxon>Sacoglossa</taxon>
        <taxon>Placobranchoidea</taxon>
        <taxon>Plakobranchidae</taxon>
        <taxon>Elysia</taxon>
    </lineage>
</organism>
<dbReference type="SUPFAM" id="SSF52418">
    <property type="entry name" value="Nucleoside phosphorylase/phosphoribosyltransferase catalytic domain"/>
    <property type="match status" value="1"/>
</dbReference>
<keyword evidence="8" id="KW-1185">Reference proteome</keyword>
<dbReference type="Pfam" id="PF07831">
    <property type="entry name" value="PYNP_C"/>
    <property type="match status" value="1"/>
</dbReference>
<dbReference type="GO" id="GO:0006206">
    <property type="term" value="P:pyrimidine nucleobase metabolic process"/>
    <property type="evidence" value="ECO:0007669"/>
    <property type="project" value="InterPro"/>
</dbReference>
<dbReference type="GO" id="GO:0005829">
    <property type="term" value="C:cytosol"/>
    <property type="evidence" value="ECO:0007669"/>
    <property type="project" value="TreeGrafter"/>
</dbReference>
<proteinExistence type="inferred from homology"/>
<evidence type="ECO:0000256" key="3">
    <source>
        <dbReference type="ARBA" id="ARBA00022676"/>
    </source>
</evidence>
<evidence type="ECO:0000256" key="5">
    <source>
        <dbReference type="PIRNR" id="PIRNR000478"/>
    </source>
</evidence>
<sequence>MGSNSELALPKVPVVFKDILAKKHEGQELSAEEISAIVDGACLGTMEPVQIGSFLTSVYLNKLSPAETSTLTLRMKESGDCLNWPDDIQRLTIDKHSTGGVGDKVSLPLAAALAASGYKVPMISGRGLAHTGGTLDKLESVPGFSVSLSQEQMVNTLQHVGCFIAGQTKDICPADREFYKFRDATSTVRENGLITSSIVSKKAAENLKALILDVKIGSGAFMETIEKGRILAQAMVDCSSSLGISTRSLLTDMNCPIGNMTGNALEVAESLQCLKGQGPKDLDDLVISLGGHLLNLVDPVSVKSAEEGSARIQEHLADGSALHKFQGMLEAQGVSSEHARKLCDPQGDVWSVLKRSANHTEILSDKTGYVESITAMPVAQVVQQLGGGRDKPGAPINHAVGVELLLHLGDPIREGQAWVKVHHDFENLPEKIASQLRSALVVSQSPVQVRHTRVLEVVNPSGQVEA</sequence>
<dbReference type="Pfam" id="PF00591">
    <property type="entry name" value="Glycos_transf_3"/>
    <property type="match status" value="1"/>
</dbReference>
<protein>
    <recommendedName>
        <fullName evidence="5">Thymidine phosphorylase</fullName>
        <shortName evidence="5">TP</shortName>
        <ecNumber evidence="5">2.4.2.4</ecNumber>
    </recommendedName>
    <alternativeName>
        <fullName evidence="5">TdRPase</fullName>
    </alternativeName>
</protein>
<dbReference type="EC" id="2.4.2.4" evidence="5"/>
<dbReference type="SMART" id="SM00941">
    <property type="entry name" value="PYNP_C"/>
    <property type="match status" value="1"/>
</dbReference>
<dbReference type="GO" id="GO:0006213">
    <property type="term" value="P:pyrimidine nucleoside metabolic process"/>
    <property type="evidence" value="ECO:0007669"/>
    <property type="project" value="UniProtKB-UniRule"/>
</dbReference>
<gene>
    <name evidence="7" type="ORF">RRG08_036343</name>
</gene>
<dbReference type="GO" id="GO:0004645">
    <property type="term" value="F:1,4-alpha-oligoglucan phosphorylase activity"/>
    <property type="evidence" value="ECO:0007669"/>
    <property type="project" value="InterPro"/>
</dbReference>
<feature type="domain" description="Pyrimidine nucleoside phosphorylase C-terminal" evidence="6">
    <location>
        <begin position="369"/>
        <end position="443"/>
    </location>
</feature>
<keyword evidence="4 5" id="KW-0808">Transferase</keyword>
<dbReference type="Gene3D" id="1.20.970.10">
    <property type="entry name" value="Transferase, Pyrimidine Nucleoside Phosphorylase, Chain C"/>
    <property type="match status" value="1"/>
</dbReference>
<dbReference type="InterPro" id="IPR000053">
    <property type="entry name" value="Thymidine/pyrmidine_PPase"/>
</dbReference>
<dbReference type="SUPFAM" id="SSF54680">
    <property type="entry name" value="Pyrimidine nucleoside phosphorylase C-terminal domain"/>
    <property type="match status" value="1"/>
</dbReference>
<dbReference type="InterPro" id="IPR036566">
    <property type="entry name" value="PYNP-like_C_sf"/>
</dbReference>
<evidence type="ECO:0000313" key="8">
    <source>
        <dbReference type="Proteomes" id="UP001283361"/>
    </source>
</evidence>
<comment type="pathway">
    <text evidence="5">Pyrimidine metabolism; dTMP biosynthesis via salvage pathway; dTMP from thymine: step 1/2.</text>
</comment>